<feature type="non-terminal residue" evidence="8">
    <location>
        <position position="1"/>
    </location>
</feature>
<feature type="domain" description="T-box" evidence="7">
    <location>
        <begin position="334"/>
        <end position="539"/>
    </location>
</feature>
<dbReference type="InterPro" id="IPR008967">
    <property type="entry name" value="p53-like_TF_DNA-bd_sf"/>
</dbReference>
<evidence type="ECO:0000256" key="1">
    <source>
        <dbReference type="ARBA" id="ARBA00004123"/>
    </source>
</evidence>
<feature type="compositionally biased region" description="Polar residues" evidence="6">
    <location>
        <begin position="541"/>
        <end position="575"/>
    </location>
</feature>
<dbReference type="EMBL" id="AB210745">
    <property type="protein sequence ID" value="BAE06750.1"/>
    <property type="molecule type" value="mRNA"/>
</dbReference>
<dbReference type="InterPro" id="IPR036960">
    <property type="entry name" value="T-box_sf"/>
</dbReference>
<name>Q4H2M7_CIOIN</name>
<reference evidence="8" key="3">
    <citation type="submission" date="2005-04" db="EMBL/GenBank/DDBJ databases">
        <title>Expressed genes in Ciona intestinalis.</title>
        <authorList>
            <person name="Satou Y."/>
        </authorList>
    </citation>
    <scope>NUCLEOTIDE SEQUENCE</scope>
</reference>
<proteinExistence type="evidence at transcript level"/>
<feature type="region of interest" description="Disordered" evidence="6">
    <location>
        <begin position="197"/>
        <end position="217"/>
    </location>
</feature>
<accession>Q4H2M7</accession>
<dbReference type="PANTHER" id="PTHR11267:SF207">
    <property type="entry name" value="OVER COMPENSATING MALES, ISOFORM A"/>
    <property type="match status" value="1"/>
</dbReference>
<feature type="region of interest" description="Disordered" evidence="6">
    <location>
        <begin position="222"/>
        <end position="241"/>
    </location>
</feature>
<evidence type="ECO:0000259" key="7">
    <source>
        <dbReference type="SMART" id="SM00425"/>
    </source>
</evidence>
<keyword evidence="3" id="KW-0238">DNA-binding</keyword>
<feature type="region of interest" description="Disordered" evidence="6">
    <location>
        <begin position="532"/>
        <end position="580"/>
    </location>
</feature>
<organism evidence="8">
    <name type="scientific">Ciona intestinalis</name>
    <name type="common">Transparent sea squirt</name>
    <name type="synonym">Ascidia intestinalis</name>
    <dbReference type="NCBI Taxonomy" id="7719"/>
    <lineage>
        <taxon>Eukaryota</taxon>
        <taxon>Metazoa</taxon>
        <taxon>Chordata</taxon>
        <taxon>Tunicata</taxon>
        <taxon>Ascidiacea</taxon>
        <taxon>Phlebobranchia</taxon>
        <taxon>Cionidae</taxon>
        <taxon>Ciona</taxon>
    </lineage>
</organism>
<evidence type="ECO:0000256" key="3">
    <source>
        <dbReference type="ARBA" id="ARBA00023125"/>
    </source>
</evidence>
<dbReference type="InterPro" id="IPR001699">
    <property type="entry name" value="TF_T-box"/>
</dbReference>
<dbReference type="GO" id="GO:0003700">
    <property type="term" value="F:DNA-binding transcription factor activity"/>
    <property type="evidence" value="ECO:0007669"/>
    <property type="project" value="InterPro"/>
</dbReference>
<dbReference type="FunFam" id="2.60.40.820:FF:000021">
    <property type="entry name" value="T-box transcription factor Ci-Tbx15/18/22"/>
    <property type="match status" value="1"/>
</dbReference>
<evidence type="ECO:0000313" key="8">
    <source>
        <dbReference type="EMBL" id="BAE06750.1"/>
    </source>
</evidence>
<dbReference type="Gene3D" id="2.60.40.820">
    <property type="entry name" value="Transcription factor, T-box"/>
    <property type="match status" value="1"/>
</dbReference>
<dbReference type="PROSITE" id="PS01264">
    <property type="entry name" value="TBOX_2"/>
    <property type="match status" value="1"/>
</dbReference>
<dbReference type="GO" id="GO:0005634">
    <property type="term" value="C:nucleus"/>
    <property type="evidence" value="ECO:0007669"/>
    <property type="project" value="UniProtKB-SubCell"/>
</dbReference>
<dbReference type="PRINTS" id="PR00937">
    <property type="entry name" value="TBOX"/>
</dbReference>
<evidence type="ECO:0000256" key="6">
    <source>
        <dbReference type="SAM" id="MobiDB-lite"/>
    </source>
</evidence>
<evidence type="ECO:0000256" key="5">
    <source>
        <dbReference type="ARBA" id="ARBA00023242"/>
    </source>
</evidence>
<dbReference type="SUPFAM" id="SSF49417">
    <property type="entry name" value="p53-like transcription factors"/>
    <property type="match status" value="1"/>
</dbReference>
<reference evidence="8" key="2">
    <citation type="journal article" date="2004" name="Development">
        <title>Gene expression profiles of transcription factors and signaling molecules in the ascidian embryo: towards a comprehensive understanding of gene networks.</title>
        <authorList>
            <person name="Imai K.S."/>
            <person name="Hino K."/>
            <person name="Yagi K."/>
            <person name="Satoh N."/>
            <person name="Satou Y."/>
        </authorList>
    </citation>
    <scope>NUCLEOTIDE SEQUENCE</scope>
</reference>
<dbReference type="Pfam" id="PF00907">
    <property type="entry name" value="T-box"/>
    <property type="match status" value="1"/>
</dbReference>
<reference evidence="8" key="1">
    <citation type="journal article" date="2003" name="Dev. Genes Evol.">
        <title>Genomewide surveys of developmentally relevant genes in Ciona intestinalis.</title>
        <authorList>
            <person name="Satou Y."/>
            <person name="Satoh N."/>
        </authorList>
    </citation>
    <scope>NUCLEOTIDE SEQUENCE</scope>
</reference>
<dbReference type="PROSITE" id="PS01283">
    <property type="entry name" value="TBOX_1"/>
    <property type="match status" value="1"/>
</dbReference>
<keyword evidence="5" id="KW-0539">Nucleus</keyword>
<evidence type="ECO:0000256" key="2">
    <source>
        <dbReference type="ARBA" id="ARBA00023015"/>
    </source>
</evidence>
<sequence>EHRRFNDQKFQSNHHSCGITCYVMFSSLEHVESASFDPCTSGSSGNLRRISDSPLHLQDAAELSDLGNFRSVSDSISETSRSSENFDESLQNHPTHDDEISFLPWENINPEVFRNDQIEISEPDPNNAVYDATNFDNGHCSTQFDTLIRHNSDCYVSTRELSPNNEFNNEVLGCDNDVINDGRFDDWKSGIQVNEWNEPRDDSNIAPAPLPLAQDPHPPIIDLTHSPRNHSTDRTEAPQSSIPSSYHLLSLMNGFSCSQPPNYPPIPTNHQPHFLPFNQPINHPGINQNTAPQQDLENFYIHNQPNQHHTSHNNHYIQDNETKWPPNIAHKSDQISIDLVNKELWRKFHEIGTEMIITKAGRRMFPSIKLNFKGLDPTSMYILAIDILPVDNNRYRYVYHSSQWMAAGTTEASTPPRTYVHPDSPASGDVWMKQPITFDKLKLTNNEQNNKGHLILHSMHKYQPRIHLISCGKFPKYDVISYVPAVGRIDDVIRDDVMTFVFPECAFTTVTAYQNQQITQLKIDRNPFAKGFRDSNKSWKPRSSNNNERQTATKRQWRVKTTSQSPVMTSNTTDHIVSPIHPMINTSSHPPIKRNKLHLEQAFNEPDFVFPSISPDYCVTNLDNDVTCSELPYQRNPDDVIKPSDSGYDACLTSQSFLRPFDVNAFNPLQGDLPQTENAASFIDDFELELSTNGTNSDVKHNESEYYVISTSHSENDVTANLTSNNLE</sequence>
<gene>
    <name evidence="8" type="primary">Ci-VegTR</name>
</gene>
<evidence type="ECO:0000256" key="4">
    <source>
        <dbReference type="ARBA" id="ARBA00023163"/>
    </source>
</evidence>
<dbReference type="InterPro" id="IPR046360">
    <property type="entry name" value="T-box_DNA-bd"/>
</dbReference>
<dbReference type="GO" id="GO:0000978">
    <property type="term" value="F:RNA polymerase II cis-regulatory region sequence-specific DNA binding"/>
    <property type="evidence" value="ECO:0007669"/>
    <property type="project" value="InterPro"/>
</dbReference>
<protein>
    <submittedName>
        <fullName evidence="8">Transcription factor protein</fullName>
    </submittedName>
</protein>
<keyword evidence="2" id="KW-0805">Transcription regulation</keyword>
<keyword evidence="4" id="KW-0804">Transcription</keyword>
<comment type="subcellular location">
    <subcellularLocation>
        <location evidence="1">Nucleus</location>
    </subcellularLocation>
</comment>
<dbReference type="GO" id="GO:0045893">
    <property type="term" value="P:positive regulation of DNA-templated transcription"/>
    <property type="evidence" value="ECO:0007669"/>
    <property type="project" value="InterPro"/>
</dbReference>
<feature type="region of interest" description="Disordered" evidence="6">
    <location>
        <begin position="77"/>
        <end position="98"/>
    </location>
</feature>
<dbReference type="PANTHER" id="PTHR11267">
    <property type="entry name" value="T-BOX PROTEIN-RELATED"/>
    <property type="match status" value="1"/>
</dbReference>
<dbReference type="InterPro" id="IPR018186">
    <property type="entry name" value="TF_T-box_CS"/>
</dbReference>
<dbReference type="SMART" id="SM00425">
    <property type="entry name" value="TBOX"/>
    <property type="match status" value="1"/>
</dbReference>
<dbReference type="AlphaFoldDB" id="Q4H2M7"/>